<reference evidence="2 3" key="1">
    <citation type="journal article" date="2014" name="Genome Announc.">
        <title>Draft genome sequences of eight enterohepatic helicobacter species isolated from both laboratory and wild rodents.</title>
        <authorList>
            <person name="Sheh A."/>
            <person name="Shen Z."/>
            <person name="Fox J.G."/>
        </authorList>
    </citation>
    <scope>NUCLEOTIDE SEQUENCE [LARGE SCALE GENOMIC DNA]</scope>
    <source>
        <strain evidence="2 3">ST1</strain>
    </source>
</reference>
<sequence length="228" mass="26582">MIFSIYEDFVKSANMTPKNAKLILRHSLRGDIRKGETGLNTLLTREGKVLAKHFGQHCKFNIERIFSSYIQRCVETANCFLQGYDKTHNKNLDIITTDILADCYIDDIKKAGKLFKNKNVQYIMSSFLRGETLPGMKDIHSTMNILLNFIFQNECENMEIFVTHDTFLLAIICFCYGITEYNYDEIWPYMLEGAFIYYDSNRGSIECIFRGIQRGRKFTLQRNLHAGR</sequence>
<protein>
    <submittedName>
        <fullName evidence="2">Histidine phosphatase family protein</fullName>
    </submittedName>
    <submittedName>
        <fullName evidence="1">Histidine phosphatase superfamily (Branch 1)</fullName>
    </submittedName>
</protein>
<dbReference type="EMBL" id="JRPD02000007">
    <property type="protein sequence ID" value="TLE00444.1"/>
    <property type="molecule type" value="Genomic_DNA"/>
</dbReference>
<dbReference type="Proteomes" id="UP000255139">
    <property type="component" value="Unassembled WGS sequence"/>
</dbReference>
<gene>
    <name evidence="2" type="ORF">LS73_004485</name>
    <name evidence="1" type="ORF">NCTC12714_01225</name>
</gene>
<evidence type="ECO:0000313" key="3">
    <source>
        <dbReference type="Proteomes" id="UP000029922"/>
    </source>
</evidence>
<name>A0A377PU00_9HELI</name>
<organism evidence="1 4">
    <name type="scientific">Helicobacter muridarum</name>
    <dbReference type="NCBI Taxonomy" id="216"/>
    <lineage>
        <taxon>Bacteria</taxon>
        <taxon>Pseudomonadati</taxon>
        <taxon>Campylobacterota</taxon>
        <taxon>Epsilonproteobacteria</taxon>
        <taxon>Campylobacterales</taxon>
        <taxon>Helicobacteraceae</taxon>
        <taxon>Helicobacter</taxon>
    </lineage>
</organism>
<dbReference type="AlphaFoldDB" id="A0A377PU00"/>
<reference evidence="1 4" key="2">
    <citation type="submission" date="2018-06" db="EMBL/GenBank/DDBJ databases">
        <authorList>
            <consortium name="Pathogen Informatics"/>
            <person name="Doyle S."/>
        </authorList>
    </citation>
    <scope>NUCLEOTIDE SEQUENCE [LARGE SCALE GENOMIC DNA]</scope>
    <source>
        <strain evidence="1 4">NCTC12714</strain>
    </source>
</reference>
<dbReference type="Gene3D" id="3.40.50.1240">
    <property type="entry name" value="Phosphoglycerate mutase-like"/>
    <property type="match status" value="1"/>
</dbReference>
<dbReference type="SUPFAM" id="SSF53254">
    <property type="entry name" value="Phosphoglycerate mutase-like"/>
    <property type="match status" value="1"/>
</dbReference>
<dbReference type="RefSeq" id="WP_052089787.1">
    <property type="nucleotide sequence ID" value="NZ_FZML01000020.1"/>
</dbReference>
<dbReference type="Pfam" id="PF00300">
    <property type="entry name" value="His_Phos_1"/>
    <property type="match status" value="1"/>
</dbReference>
<accession>A0A377PU00</accession>
<proteinExistence type="predicted"/>
<evidence type="ECO:0000313" key="1">
    <source>
        <dbReference type="EMBL" id="STQ86418.1"/>
    </source>
</evidence>
<evidence type="ECO:0000313" key="4">
    <source>
        <dbReference type="Proteomes" id="UP000255139"/>
    </source>
</evidence>
<dbReference type="Proteomes" id="UP000029922">
    <property type="component" value="Unassembled WGS sequence"/>
</dbReference>
<evidence type="ECO:0000313" key="2">
    <source>
        <dbReference type="EMBL" id="TLE00444.1"/>
    </source>
</evidence>
<dbReference type="InterPro" id="IPR029033">
    <property type="entry name" value="His_PPase_superfam"/>
</dbReference>
<dbReference type="EMBL" id="UGJE01000002">
    <property type="protein sequence ID" value="STQ86418.1"/>
    <property type="molecule type" value="Genomic_DNA"/>
</dbReference>
<dbReference type="CDD" id="cd07040">
    <property type="entry name" value="HP"/>
    <property type="match status" value="1"/>
</dbReference>
<dbReference type="OrthoDB" id="5327128at2"/>
<keyword evidence="4" id="KW-1185">Reference proteome</keyword>
<dbReference type="InterPro" id="IPR013078">
    <property type="entry name" value="His_Pase_superF_clade-1"/>
</dbReference>